<dbReference type="SUPFAM" id="SSF52540">
    <property type="entry name" value="P-loop containing nucleoside triphosphate hydrolases"/>
    <property type="match status" value="1"/>
</dbReference>
<evidence type="ECO:0000256" key="2">
    <source>
        <dbReference type="ARBA" id="ARBA00022801"/>
    </source>
</evidence>
<keyword evidence="4" id="KW-0067">ATP-binding</keyword>
<dbReference type="EMBL" id="JABFOF010000001">
    <property type="protein sequence ID" value="KAG2407679.1"/>
    <property type="molecule type" value="Genomic_DNA"/>
</dbReference>
<comment type="caution">
    <text evidence="7">The sequence shown here is derived from an EMBL/GenBank/DDBJ whole genome shotgun (WGS) entry which is preliminary data.</text>
</comment>
<evidence type="ECO:0000256" key="4">
    <source>
        <dbReference type="ARBA" id="ARBA00022840"/>
    </source>
</evidence>
<dbReference type="Proteomes" id="UP000743370">
    <property type="component" value="Unassembled WGS sequence"/>
</dbReference>
<evidence type="ECO:0000313" key="8">
    <source>
        <dbReference type="Proteomes" id="UP000743370"/>
    </source>
</evidence>
<gene>
    <name evidence="7" type="ORF">HKW66_Vig0025010</name>
</gene>
<accession>A0A8T0L6Y9</accession>
<feature type="domain" description="DEAD-box RNA helicase Q" evidence="6">
    <location>
        <begin position="64"/>
        <end position="92"/>
    </location>
</feature>
<dbReference type="AlphaFoldDB" id="A0A8T0L6Y9"/>
<dbReference type="InterPro" id="IPR027417">
    <property type="entry name" value="P-loop_NTPase"/>
</dbReference>
<keyword evidence="1" id="KW-0547">Nucleotide-binding</keyword>
<protein>
    <submittedName>
        <fullName evidence="7">DEAD-box ATP-dependent RNA helicase</fullName>
    </submittedName>
</protein>
<dbReference type="GO" id="GO:0003724">
    <property type="term" value="F:RNA helicase activity"/>
    <property type="evidence" value="ECO:0007669"/>
    <property type="project" value="InterPro"/>
</dbReference>
<evidence type="ECO:0000256" key="3">
    <source>
        <dbReference type="ARBA" id="ARBA00022806"/>
    </source>
</evidence>
<evidence type="ECO:0000259" key="6">
    <source>
        <dbReference type="PROSITE" id="PS51195"/>
    </source>
</evidence>
<dbReference type="PROSITE" id="PS51195">
    <property type="entry name" value="Q_MOTIF"/>
    <property type="match status" value="1"/>
</dbReference>
<proteinExistence type="predicted"/>
<reference evidence="7 8" key="1">
    <citation type="submission" date="2020-05" db="EMBL/GenBank/DDBJ databases">
        <title>Vigna angularis (adzuki bean) Var. LongXiaoDou No. 4 denovo assembly.</title>
        <authorList>
            <person name="Xiang H."/>
        </authorList>
    </citation>
    <scope>NUCLEOTIDE SEQUENCE [LARGE SCALE GENOMIC DNA]</scope>
    <source>
        <tissue evidence="7">Leaf</tissue>
    </source>
</reference>
<dbReference type="GO" id="GO:0005524">
    <property type="term" value="F:ATP binding"/>
    <property type="evidence" value="ECO:0007669"/>
    <property type="project" value="UniProtKB-KW"/>
</dbReference>
<feature type="short sequence motif" description="Q motif" evidence="5">
    <location>
        <begin position="64"/>
        <end position="92"/>
    </location>
</feature>
<keyword evidence="3 7" id="KW-0347">Helicase</keyword>
<dbReference type="GO" id="GO:0016787">
    <property type="term" value="F:hydrolase activity"/>
    <property type="evidence" value="ECO:0007669"/>
    <property type="project" value="UniProtKB-KW"/>
</dbReference>
<name>A0A8T0L6Y9_PHAAN</name>
<dbReference type="Gene3D" id="3.40.50.300">
    <property type="entry name" value="P-loop containing nucleotide triphosphate hydrolases"/>
    <property type="match status" value="1"/>
</dbReference>
<evidence type="ECO:0000256" key="1">
    <source>
        <dbReference type="ARBA" id="ARBA00022741"/>
    </source>
</evidence>
<dbReference type="InterPro" id="IPR014014">
    <property type="entry name" value="RNA_helicase_DEAD_Q_motif"/>
</dbReference>
<sequence length="119" mass="13535">MDILQFTHGFVSFEPVQILMLKPFGSPSENLKSKENPFNTNEKKKKAFRVVEKQQMEFAPFTAKSFSELGLPHVLIERLEEEGFTVPTEVQSAVVPSILNNRVDQVQTQAQIQQRLSVS</sequence>
<organism evidence="7 8">
    <name type="scientific">Phaseolus angularis</name>
    <name type="common">Azuki bean</name>
    <name type="synonym">Vigna angularis</name>
    <dbReference type="NCBI Taxonomy" id="3914"/>
    <lineage>
        <taxon>Eukaryota</taxon>
        <taxon>Viridiplantae</taxon>
        <taxon>Streptophyta</taxon>
        <taxon>Embryophyta</taxon>
        <taxon>Tracheophyta</taxon>
        <taxon>Spermatophyta</taxon>
        <taxon>Magnoliopsida</taxon>
        <taxon>eudicotyledons</taxon>
        <taxon>Gunneridae</taxon>
        <taxon>Pentapetalae</taxon>
        <taxon>rosids</taxon>
        <taxon>fabids</taxon>
        <taxon>Fabales</taxon>
        <taxon>Fabaceae</taxon>
        <taxon>Papilionoideae</taxon>
        <taxon>50 kb inversion clade</taxon>
        <taxon>NPAAA clade</taxon>
        <taxon>indigoferoid/millettioid clade</taxon>
        <taxon>Phaseoleae</taxon>
        <taxon>Vigna</taxon>
    </lineage>
</organism>
<evidence type="ECO:0000313" key="7">
    <source>
        <dbReference type="EMBL" id="KAG2407679.1"/>
    </source>
</evidence>
<evidence type="ECO:0000256" key="5">
    <source>
        <dbReference type="PROSITE-ProRule" id="PRU00552"/>
    </source>
</evidence>
<keyword evidence="2" id="KW-0378">Hydrolase</keyword>